<evidence type="ECO:0000256" key="4">
    <source>
        <dbReference type="ARBA" id="ARBA00022692"/>
    </source>
</evidence>
<feature type="transmembrane region" description="Helical" evidence="7">
    <location>
        <begin position="7"/>
        <end position="27"/>
    </location>
</feature>
<accession>A0A1M5W1F9</accession>
<name>A0A1M5W1F9_9RHOB</name>
<reference evidence="8 9" key="1">
    <citation type="submission" date="2016-11" db="EMBL/GenBank/DDBJ databases">
        <authorList>
            <person name="Jaros S."/>
            <person name="Januszkiewicz K."/>
            <person name="Wedrychowicz H."/>
        </authorList>
    </citation>
    <scope>NUCLEOTIDE SEQUENCE [LARGE SCALE GENOMIC DNA]</scope>
    <source>
        <strain evidence="8 9">DSM 29431</strain>
    </source>
</reference>
<evidence type="ECO:0000313" key="9">
    <source>
        <dbReference type="Proteomes" id="UP000184221"/>
    </source>
</evidence>
<keyword evidence="4 7" id="KW-0812">Transmembrane</keyword>
<sequence>MQALIDVILPVFIVIGFGYVVAWRGFLGSGTIDGLMTFTQTVAIPCLLFRAIWTLDLGDSFSLPLLISFYAGSLTCFFCGLLGARYVFKRGWEDAVAIGFCCLFANSVLLGIPITERAFGPDALDANYAIVALHSPFCYGIGITAMEIVRARATQRPKRHLPVLVIKAMFRNALVIGIALGAVFNLLNVTLPGPFTEALDMIVRTALPAALFALGGILYRYRPEGDMRVILFVCAITLLLHPTITWSLGQVYELKETAFRSAVLTAAMAPGVNVYVFANMYGHARRVAASSILLATGLSVLSVWGWLAILP</sequence>
<dbReference type="GO" id="GO:0016020">
    <property type="term" value="C:membrane"/>
    <property type="evidence" value="ECO:0007669"/>
    <property type="project" value="UniProtKB-SubCell"/>
</dbReference>
<evidence type="ECO:0008006" key="10">
    <source>
        <dbReference type="Google" id="ProtNLM"/>
    </source>
</evidence>
<dbReference type="EMBL" id="FQXC01000004">
    <property type="protein sequence ID" value="SHH81270.1"/>
    <property type="molecule type" value="Genomic_DNA"/>
</dbReference>
<keyword evidence="5 7" id="KW-1133">Transmembrane helix</keyword>
<gene>
    <name evidence="8" type="ORF">SAMN05443551_3195</name>
</gene>
<evidence type="ECO:0000256" key="1">
    <source>
        <dbReference type="ARBA" id="ARBA00004141"/>
    </source>
</evidence>
<protein>
    <recommendedName>
        <fullName evidence="10">Malonate transporter</fullName>
    </recommendedName>
</protein>
<dbReference type="PANTHER" id="PTHR36838">
    <property type="entry name" value="AUXIN EFFLUX CARRIER FAMILY PROTEIN"/>
    <property type="match status" value="1"/>
</dbReference>
<feature type="transmembrane region" description="Helical" evidence="7">
    <location>
        <begin position="287"/>
        <end position="309"/>
    </location>
</feature>
<feature type="transmembrane region" description="Helical" evidence="7">
    <location>
        <begin position="231"/>
        <end position="252"/>
    </location>
</feature>
<keyword evidence="9" id="KW-1185">Reference proteome</keyword>
<evidence type="ECO:0000256" key="7">
    <source>
        <dbReference type="SAM" id="Phobius"/>
    </source>
</evidence>
<evidence type="ECO:0000256" key="5">
    <source>
        <dbReference type="ARBA" id="ARBA00022989"/>
    </source>
</evidence>
<feature type="transmembrane region" description="Helical" evidence="7">
    <location>
        <begin position="95"/>
        <end position="114"/>
    </location>
</feature>
<evidence type="ECO:0000313" key="8">
    <source>
        <dbReference type="EMBL" id="SHH81270.1"/>
    </source>
</evidence>
<feature type="transmembrane region" description="Helical" evidence="7">
    <location>
        <begin position="258"/>
        <end position="278"/>
    </location>
</feature>
<dbReference type="InterPro" id="IPR004776">
    <property type="entry name" value="Mem_transp_PIN-like"/>
</dbReference>
<dbReference type="OrthoDB" id="9810457at2"/>
<dbReference type="GO" id="GO:0055085">
    <property type="term" value="P:transmembrane transport"/>
    <property type="evidence" value="ECO:0007669"/>
    <property type="project" value="InterPro"/>
</dbReference>
<dbReference type="RefSeq" id="WP_072779023.1">
    <property type="nucleotide sequence ID" value="NZ_FQXC01000004.1"/>
</dbReference>
<evidence type="ECO:0000256" key="3">
    <source>
        <dbReference type="ARBA" id="ARBA00022475"/>
    </source>
</evidence>
<dbReference type="Pfam" id="PF03547">
    <property type="entry name" value="Mem_trans"/>
    <property type="match status" value="1"/>
</dbReference>
<organism evidence="8 9">
    <name type="scientific">Marivita hallyeonensis</name>
    <dbReference type="NCBI Taxonomy" id="996342"/>
    <lineage>
        <taxon>Bacteria</taxon>
        <taxon>Pseudomonadati</taxon>
        <taxon>Pseudomonadota</taxon>
        <taxon>Alphaproteobacteria</taxon>
        <taxon>Rhodobacterales</taxon>
        <taxon>Roseobacteraceae</taxon>
        <taxon>Marivita</taxon>
    </lineage>
</organism>
<feature type="transmembrane region" description="Helical" evidence="7">
    <location>
        <begin position="170"/>
        <end position="189"/>
    </location>
</feature>
<dbReference type="PANTHER" id="PTHR36838:SF3">
    <property type="entry name" value="TRANSPORTER AUXIN EFFLUX CARRIER EC FAMILY"/>
    <property type="match status" value="1"/>
</dbReference>
<dbReference type="Proteomes" id="UP000184221">
    <property type="component" value="Unassembled WGS sequence"/>
</dbReference>
<feature type="transmembrane region" description="Helical" evidence="7">
    <location>
        <begin position="65"/>
        <end position="88"/>
    </location>
</feature>
<feature type="transmembrane region" description="Helical" evidence="7">
    <location>
        <begin position="201"/>
        <end position="219"/>
    </location>
</feature>
<evidence type="ECO:0000256" key="2">
    <source>
        <dbReference type="ARBA" id="ARBA00022448"/>
    </source>
</evidence>
<proteinExistence type="predicted"/>
<dbReference type="AlphaFoldDB" id="A0A1M5W1F9"/>
<evidence type="ECO:0000256" key="6">
    <source>
        <dbReference type="ARBA" id="ARBA00023136"/>
    </source>
</evidence>
<comment type="subcellular location">
    <subcellularLocation>
        <location evidence="1">Membrane</location>
        <topology evidence="1">Multi-pass membrane protein</topology>
    </subcellularLocation>
</comment>
<feature type="transmembrane region" description="Helical" evidence="7">
    <location>
        <begin position="126"/>
        <end position="149"/>
    </location>
</feature>
<keyword evidence="2" id="KW-0813">Transport</keyword>
<keyword evidence="6 7" id="KW-0472">Membrane</keyword>
<dbReference type="STRING" id="996342.SAMN05443551_3195"/>
<keyword evidence="3" id="KW-1003">Cell membrane</keyword>